<keyword evidence="2" id="KW-1185">Reference proteome</keyword>
<dbReference type="InterPro" id="IPR016024">
    <property type="entry name" value="ARM-type_fold"/>
</dbReference>
<dbReference type="Pfam" id="PF13646">
    <property type="entry name" value="HEAT_2"/>
    <property type="match status" value="1"/>
</dbReference>
<dbReference type="SUPFAM" id="SSF48371">
    <property type="entry name" value="ARM repeat"/>
    <property type="match status" value="1"/>
</dbReference>
<accession>A0ABT4ANF4</accession>
<evidence type="ECO:0000313" key="1">
    <source>
        <dbReference type="EMBL" id="MCY1083206.1"/>
    </source>
</evidence>
<evidence type="ECO:0000313" key="2">
    <source>
        <dbReference type="Proteomes" id="UP001207654"/>
    </source>
</evidence>
<dbReference type="EMBL" id="JAPNKA010000001">
    <property type="protein sequence ID" value="MCY1083206.1"/>
    <property type="molecule type" value="Genomic_DNA"/>
</dbReference>
<name>A0ABT4ANF4_9BACT</name>
<sequence length="438" mass="47847">MTARADLPLLWDIYEEYLDEAEFLWSQWERMLVSPDDWLHEVEEREERLFALLDGLVLGGSPVAERLLVPALEADVPARVSVAAFALASGEVPTSTEALRTALKEDAPASLAAIQRALELLAREALPAWLPSLLGAPSPALRALAIDLLGQHGAVPPQVLSESLTHEEPRVVHAALRAMSRSRTRLDRAALERLLASPHPEVRDAALVAGLLQGHRASWSTCLATMGAPEGKLSRLLVAMGADEHELGKRLALLDTPKLRQDVLWALGFSGRQAAADACVALMEDESSAALAAEAFCAITGLRLDQGLAVERPEPSEELPPLEEENLDASLEPSAEDALPLPDAPAVARWWKEARPRFDARQRYLGGEVLSTEVLLESLERAPMRRRHALSLEVMIRSRGMVQLPTRLFARQQKDALRALRAAPPVRLIRSITDGITA</sequence>
<comment type="caution">
    <text evidence="1">The sequence shown here is derived from an EMBL/GenBank/DDBJ whole genome shotgun (WGS) entry which is preliminary data.</text>
</comment>
<dbReference type="NCBIfam" id="TIGR02270">
    <property type="entry name" value="TIGR02270 family protein"/>
    <property type="match status" value="1"/>
</dbReference>
<protein>
    <submittedName>
        <fullName evidence="1">TIGR02270 family protein</fullName>
    </submittedName>
</protein>
<dbReference type="Proteomes" id="UP001207654">
    <property type="component" value="Unassembled WGS sequence"/>
</dbReference>
<dbReference type="InterPro" id="IPR011989">
    <property type="entry name" value="ARM-like"/>
</dbReference>
<reference evidence="1 2" key="1">
    <citation type="submission" date="2022-11" db="EMBL/GenBank/DDBJ databases">
        <title>Minimal conservation of predation-associated metabolite biosynthetic gene clusters underscores biosynthetic potential of Myxococcota including descriptions for ten novel species: Archangium lansinium sp. nov., Myxococcus landrumus sp. nov., Nannocystis bai.</title>
        <authorList>
            <person name="Ahearne A."/>
            <person name="Stevens C."/>
            <person name="Phillips K."/>
        </authorList>
    </citation>
    <scope>NUCLEOTIDE SEQUENCE [LARGE SCALE GENOMIC DNA]</scope>
    <source>
        <strain evidence="1 2">MIWBW</strain>
    </source>
</reference>
<dbReference type="RefSeq" id="WP_267541744.1">
    <property type="nucleotide sequence ID" value="NZ_JAPNKA010000001.1"/>
</dbReference>
<organism evidence="1 2">
    <name type="scientific">Archangium lansingense</name>
    <dbReference type="NCBI Taxonomy" id="2995310"/>
    <lineage>
        <taxon>Bacteria</taxon>
        <taxon>Pseudomonadati</taxon>
        <taxon>Myxococcota</taxon>
        <taxon>Myxococcia</taxon>
        <taxon>Myxococcales</taxon>
        <taxon>Cystobacterineae</taxon>
        <taxon>Archangiaceae</taxon>
        <taxon>Archangium</taxon>
    </lineage>
</organism>
<proteinExistence type="predicted"/>
<gene>
    <name evidence="1" type="ORF">OV287_53100</name>
</gene>
<dbReference type="Gene3D" id="1.25.10.10">
    <property type="entry name" value="Leucine-rich Repeat Variant"/>
    <property type="match status" value="1"/>
</dbReference>
<dbReference type="InterPro" id="IPR011959">
    <property type="entry name" value="CHP02270"/>
</dbReference>